<keyword evidence="2" id="KW-1185">Reference proteome</keyword>
<accession>A0AAV1PE88</accession>
<evidence type="ECO:0000313" key="1">
    <source>
        <dbReference type="EMBL" id="CAK6970222.1"/>
    </source>
</evidence>
<sequence>MTETTDKTGGKETKRSLLSCPHFHGDSVALGGGTVTPVGRVSTSLWDSMSKRGVGGDHPAAATPCLAALYTSPGLQQVTTTNQPKD</sequence>
<reference evidence="1 2" key="1">
    <citation type="submission" date="2024-01" db="EMBL/GenBank/DDBJ databases">
        <authorList>
            <person name="Alioto T."/>
            <person name="Alioto T."/>
            <person name="Gomez Garrido J."/>
        </authorList>
    </citation>
    <scope>NUCLEOTIDE SEQUENCE [LARGE SCALE GENOMIC DNA]</scope>
</reference>
<dbReference type="AlphaFoldDB" id="A0AAV1PE88"/>
<comment type="caution">
    <text evidence="1">The sequence shown here is derived from an EMBL/GenBank/DDBJ whole genome shotgun (WGS) entry which is preliminary data.</text>
</comment>
<dbReference type="EMBL" id="CAWUFR010000152">
    <property type="protein sequence ID" value="CAK6970222.1"/>
    <property type="molecule type" value="Genomic_DNA"/>
</dbReference>
<protein>
    <submittedName>
        <fullName evidence="1">Uncharacterized protein</fullName>
    </submittedName>
</protein>
<name>A0AAV1PE88_SCOSC</name>
<dbReference type="Proteomes" id="UP001314229">
    <property type="component" value="Unassembled WGS sequence"/>
</dbReference>
<evidence type="ECO:0000313" key="2">
    <source>
        <dbReference type="Proteomes" id="UP001314229"/>
    </source>
</evidence>
<proteinExistence type="predicted"/>
<gene>
    <name evidence="1" type="ORF">FSCOSCO3_A009430</name>
</gene>
<organism evidence="1 2">
    <name type="scientific">Scomber scombrus</name>
    <name type="common">Atlantic mackerel</name>
    <name type="synonym">Scomber vernalis</name>
    <dbReference type="NCBI Taxonomy" id="13677"/>
    <lineage>
        <taxon>Eukaryota</taxon>
        <taxon>Metazoa</taxon>
        <taxon>Chordata</taxon>
        <taxon>Craniata</taxon>
        <taxon>Vertebrata</taxon>
        <taxon>Euteleostomi</taxon>
        <taxon>Actinopterygii</taxon>
        <taxon>Neopterygii</taxon>
        <taxon>Teleostei</taxon>
        <taxon>Neoteleostei</taxon>
        <taxon>Acanthomorphata</taxon>
        <taxon>Pelagiaria</taxon>
        <taxon>Scombriformes</taxon>
        <taxon>Scombridae</taxon>
        <taxon>Scomber</taxon>
    </lineage>
</organism>